<keyword evidence="3" id="KW-1185">Reference proteome</keyword>
<feature type="compositionally biased region" description="Basic residues" evidence="1">
    <location>
        <begin position="1"/>
        <end position="11"/>
    </location>
</feature>
<sequence>MAGKRKRSRPNHRIEAGQKRQKISESLSSKDAVVKHALLAQFYQQVLSLREFLISKLPPSSKVRRKKILSVGKKTDSETDQQLSKFLDQTLVGVSKHRGVSQEERWQQWTTFSQKADDSVSFANVTGVSTFSQSEVGIFILYLDPYVMECYGPRSETSANSTFRLLTL</sequence>
<feature type="region of interest" description="Disordered" evidence="1">
    <location>
        <begin position="1"/>
        <end position="26"/>
    </location>
</feature>
<name>A0A2J6RLI6_HYAVF</name>
<evidence type="ECO:0000313" key="3">
    <source>
        <dbReference type="Proteomes" id="UP000235786"/>
    </source>
</evidence>
<dbReference type="AlphaFoldDB" id="A0A2J6RLI6"/>
<accession>A0A2J6RLI6</accession>
<evidence type="ECO:0000256" key="1">
    <source>
        <dbReference type="SAM" id="MobiDB-lite"/>
    </source>
</evidence>
<reference evidence="2 3" key="1">
    <citation type="submission" date="2016-04" db="EMBL/GenBank/DDBJ databases">
        <title>A degradative enzymes factory behind the ericoid mycorrhizal symbiosis.</title>
        <authorList>
            <consortium name="DOE Joint Genome Institute"/>
            <person name="Martino E."/>
            <person name="Morin E."/>
            <person name="Grelet G."/>
            <person name="Kuo A."/>
            <person name="Kohler A."/>
            <person name="Daghino S."/>
            <person name="Barry K."/>
            <person name="Choi C."/>
            <person name="Cichocki N."/>
            <person name="Clum A."/>
            <person name="Copeland A."/>
            <person name="Hainaut M."/>
            <person name="Haridas S."/>
            <person name="Labutti K."/>
            <person name="Lindquist E."/>
            <person name="Lipzen A."/>
            <person name="Khouja H.-R."/>
            <person name="Murat C."/>
            <person name="Ohm R."/>
            <person name="Olson A."/>
            <person name="Spatafora J."/>
            <person name="Veneault-Fourrey C."/>
            <person name="Henrissat B."/>
            <person name="Grigoriev I."/>
            <person name="Martin F."/>
            <person name="Perotto S."/>
        </authorList>
    </citation>
    <scope>NUCLEOTIDE SEQUENCE [LARGE SCALE GENOMIC DNA]</scope>
    <source>
        <strain evidence="2 3">F</strain>
    </source>
</reference>
<dbReference type="EMBL" id="KZ613946">
    <property type="protein sequence ID" value="PMD39378.1"/>
    <property type="molecule type" value="Genomic_DNA"/>
</dbReference>
<organism evidence="2 3">
    <name type="scientific">Hyaloscypha variabilis (strain UAMH 11265 / GT02V1 / F)</name>
    <name type="common">Meliniomyces variabilis</name>
    <dbReference type="NCBI Taxonomy" id="1149755"/>
    <lineage>
        <taxon>Eukaryota</taxon>
        <taxon>Fungi</taxon>
        <taxon>Dikarya</taxon>
        <taxon>Ascomycota</taxon>
        <taxon>Pezizomycotina</taxon>
        <taxon>Leotiomycetes</taxon>
        <taxon>Helotiales</taxon>
        <taxon>Hyaloscyphaceae</taxon>
        <taxon>Hyaloscypha</taxon>
        <taxon>Hyaloscypha variabilis</taxon>
    </lineage>
</organism>
<gene>
    <name evidence="2" type="ORF">L207DRAFT_21228</name>
</gene>
<evidence type="ECO:0000313" key="2">
    <source>
        <dbReference type="EMBL" id="PMD39378.1"/>
    </source>
</evidence>
<dbReference type="OrthoDB" id="289721at2759"/>
<dbReference type="Proteomes" id="UP000235786">
    <property type="component" value="Unassembled WGS sequence"/>
</dbReference>
<protein>
    <submittedName>
        <fullName evidence="2">Uncharacterized protein</fullName>
    </submittedName>
</protein>
<proteinExistence type="predicted"/>